<proteinExistence type="predicted"/>
<feature type="non-terminal residue" evidence="1">
    <location>
        <position position="1"/>
    </location>
</feature>
<organism evidence="1 2">
    <name type="scientific">Marinobacter iranensis</name>
    <dbReference type="NCBI Taxonomy" id="2962607"/>
    <lineage>
        <taxon>Bacteria</taxon>
        <taxon>Pseudomonadati</taxon>
        <taxon>Pseudomonadota</taxon>
        <taxon>Gammaproteobacteria</taxon>
        <taxon>Pseudomonadales</taxon>
        <taxon>Marinobacteraceae</taxon>
        <taxon>Marinobacter</taxon>
    </lineage>
</organism>
<sequence>ESASVENTDGPAGSGTLFGGLERIFVAGVSVGSDEILRAGLPVVGRSVLGLRMGESDWQPRRDGFSQVNLSRPLHSVRTFCESSVSI</sequence>
<comment type="caution">
    <text evidence="1">The sequence shown here is derived from an EMBL/GenBank/DDBJ whole genome shotgun (WGS) entry which is preliminary data.</text>
</comment>
<name>A0ABT5YGK4_9GAMM</name>
<accession>A0ABT5YGK4</accession>
<dbReference type="Proteomes" id="UP001143391">
    <property type="component" value="Unassembled WGS sequence"/>
</dbReference>
<keyword evidence="2" id="KW-1185">Reference proteome</keyword>
<evidence type="ECO:0000313" key="1">
    <source>
        <dbReference type="EMBL" id="MDF0752798.1"/>
    </source>
</evidence>
<dbReference type="EMBL" id="JANCMW010000069">
    <property type="protein sequence ID" value="MDF0752798.1"/>
    <property type="molecule type" value="Genomic_DNA"/>
</dbReference>
<evidence type="ECO:0000313" key="2">
    <source>
        <dbReference type="Proteomes" id="UP001143391"/>
    </source>
</evidence>
<protein>
    <submittedName>
        <fullName evidence="1">Uncharacterized protein</fullName>
    </submittedName>
</protein>
<gene>
    <name evidence="1" type="ORF">NLU14_21470</name>
</gene>
<reference evidence="1" key="1">
    <citation type="submission" date="2022-07" db="EMBL/GenBank/DDBJ databases">
        <title>Marinobacter iranensis a new bacterium isolate from a hipersaline lake in Iran.</title>
        <authorList>
            <person name="Mohammad A.M.A."/>
            <person name="Cristina S.-P."/>
            <person name="Antonio V."/>
        </authorList>
    </citation>
    <scope>NUCLEOTIDE SEQUENCE</scope>
    <source>
        <strain evidence="1">71-i</strain>
    </source>
</reference>